<keyword evidence="2" id="KW-1185">Reference proteome</keyword>
<dbReference type="AlphaFoldDB" id="A0A3S0FT16"/>
<reference evidence="2" key="1">
    <citation type="submission" date="2018-11" db="EMBL/GenBank/DDBJ databases">
        <title>Phylogenetic, genomic, and biogeographic characterization of a novel and ubiquitous marine invertebrate-associated Rickettsiales parasite, Candidatus Marinoinvertebrata rohwerii, gen. nov., sp. nov.</title>
        <authorList>
            <person name="Klinges J.G."/>
            <person name="Rosales S.M."/>
            <person name="Mcminds R."/>
            <person name="Shaver E.C."/>
            <person name="Shantz A."/>
            <person name="Peters E.C."/>
            <person name="Burkepile D.E."/>
            <person name="Silliman B.R."/>
            <person name="Vega Thurber R.L."/>
        </authorList>
    </citation>
    <scope>NUCLEOTIDE SEQUENCE [LARGE SCALE GENOMIC DNA]</scope>
    <source>
        <strain evidence="2">a_cerv_44</strain>
    </source>
</reference>
<name>A0A3S0FT16_9RICK</name>
<organism evidence="1 2">
    <name type="scientific">Candidatus Aquarickettsia rohweri</name>
    <dbReference type="NCBI Taxonomy" id="2602574"/>
    <lineage>
        <taxon>Bacteria</taxon>
        <taxon>Pseudomonadati</taxon>
        <taxon>Pseudomonadota</taxon>
        <taxon>Alphaproteobacteria</taxon>
        <taxon>Rickettsiales</taxon>
        <taxon>Candidatus Midichloriaceae</taxon>
        <taxon>Candidatus Aquarickettsia</taxon>
    </lineage>
</organism>
<dbReference type="RefSeq" id="WP_126044376.1">
    <property type="nucleotide sequence ID" value="NZ_RXFM01000012.1"/>
</dbReference>
<evidence type="ECO:0000313" key="2">
    <source>
        <dbReference type="Proteomes" id="UP000279470"/>
    </source>
</evidence>
<protein>
    <submittedName>
        <fullName evidence="1">Uncharacterized protein</fullName>
    </submittedName>
</protein>
<sequence length="324" mass="37241">MTSCIEEILCIFSKDYDDYLSAFCEQSNLIVDLLKEAQPEFPSEYISGNCIDSKMIIKAEEELVKVTQEKFRARQSGEERSESLVPTWITRDVAAIIIDNFKKLNFISAKNPKLHQYQCAALLGSTAPNIEERFVYLVELINDYGVEIEKLFLLTGTRAVDSNKYNDGPEEYIESVRKKYNVEIVTEKELIQDKYYSVCKINNKCSQVEMIPVIAEKDEKKEGRATTVDTLNKFQDFAKNCNQVLYISVAPFIVYQNEIIGKFFKNNMQHKYETVGKNANLNVGFNSQKIAHYMVMAFAEALFSADKRIKESINTAYDLEKDEL</sequence>
<evidence type="ECO:0000313" key="1">
    <source>
        <dbReference type="EMBL" id="RST70333.1"/>
    </source>
</evidence>
<gene>
    <name evidence="1" type="ORF">EIC27_01405</name>
</gene>
<dbReference type="EMBL" id="RXFM01000012">
    <property type="protein sequence ID" value="RST70333.1"/>
    <property type="molecule type" value="Genomic_DNA"/>
</dbReference>
<accession>A0A3S0FT16</accession>
<dbReference type="Proteomes" id="UP000279470">
    <property type="component" value="Unassembled WGS sequence"/>
</dbReference>
<proteinExistence type="predicted"/>
<comment type="caution">
    <text evidence="1">The sequence shown here is derived from an EMBL/GenBank/DDBJ whole genome shotgun (WGS) entry which is preliminary data.</text>
</comment>